<dbReference type="SUPFAM" id="SSF46689">
    <property type="entry name" value="Homeodomain-like"/>
    <property type="match status" value="1"/>
</dbReference>
<dbReference type="Gene3D" id="1.10.357.10">
    <property type="entry name" value="Tetracycline Repressor, domain 2"/>
    <property type="match status" value="1"/>
</dbReference>
<protein>
    <submittedName>
        <fullName evidence="4">TetR family transcriptional regulator</fullName>
    </submittedName>
</protein>
<gene>
    <name evidence="4" type="ORF">KGA66_14960</name>
</gene>
<sequence length="212" mass="22915">MVARPAGHQALLDAASAEFAARGYYATSIRDIAARAGVSLSALYHYYTGKQTLLAALLNEGMDAYFALCEDALAQAGRDPAGRLAAVVGATVRYRAERSIASLILINEARALPESLASAYRNRERRATDLFRSAIDAGIASGIFTTPYPDDARRTIIAACNAVAQWYDPDGPVSLDVLVERYVSLAYTLLGYRRRTPLARTSTAPVNRPRAD</sequence>
<keyword evidence="5" id="KW-1185">Reference proteome</keyword>
<comment type="caution">
    <text evidence="4">The sequence shown here is derived from an EMBL/GenBank/DDBJ whole genome shotgun (WGS) entry which is preliminary data.</text>
</comment>
<evidence type="ECO:0000256" key="1">
    <source>
        <dbReference type="ARBA" id="ARBA00023125"/>
    </source>
</evidence>
<dbReference type="AlphaFoldDB" id="A0A8J8BBS2"/>
<evidence type="ECO:0000259" key="3">
    <source>
        <dbReference type="PROSITE" id="PS50977"/>
    </source>
</evidence>
<evidence type="ECO:0000313" key="5">
    <source>
        <dbReference type="Proteomes" id="UP000677913"/>
    </source>
</evidence>
<dbReference type="GO" id="GO:0003700">
    <property type="term" value="F:DNA-binding transcription factor activity"/>
    <property type="evidence" value="ECO:0007669"/>
    <property type="project" value="TreeGrafter"/>
</dbReference>
<dbReference type="Gene3D" id="1.10.10.60">
    <property type="entry name" value="Homeodomain-like"/>
    <property type="match status" value="1"/>
</dbReference>
<dbReference type="Pfam" id="PF00440">
    <property type="entry name" value="TetR_N"/>
    <property type="match status" value="1"/>
</dbReference>
<dbReference type="RefSeq" id="WP_211468722.1">
    <property type="nucleotide sequence ID" value="NZ_JAGSXH010000048.1"/>
</dbReference>
<dbReference type="PRINTS" id="PR00455">
    <property type="entry name" value="HTHTETR"/>
</dbReference>
<proteinExistence type="predicted"/>
<dbReference type="GO" id="GO:0000976">
    <property type="term" value="F:transcription cis-regulatory region binding"/>
    <property type="evidence" value="ECO:0007669"/>
    <property type="project" value="TreeGrafter"/>
</dbReference>
<keyword evidence="1 2" id="KW-0238">DNA-binding</keyword>
<dbReference type="Pfam" id="PF17932">
    <property type="entry name" value="TetR_C_24"/>
    <property type="match status" value="1"/>
</dbReference>
<dbReference type="SUPFAM" id="SSF48498">
    <property type="entry name" value="Tetracyclin repressor-like, C-terminal domain"/>
    <property type="match status" value="1"/>
</dbReference>
<dbReference type="Proteomes" id="UP000677913">
    <property type="component" value="Unassembled WGS sequence"/>
</dbReference>
<reference evidence="4" key="1">
    <citation type="submission" date="2021-04" db="EMBL/GenBank/DDBJ databases">
        <title>Genome based classification of Actinospica acidithermotolerans sp. nov., an actinobacterium isolated from an Indonesian hot spring.</title>
        <authorList>
            <person name="Kusuma A.B."/>
            <person name="Putra K.E."/>
            <person name="Nafisah S."/>
            <person name="Loh J."/>
            <person name="Nouioui I."/>
            <person name="Goodfellow M."/>
        </authorList>
    </citation>
    <scope>NUCLEOTIDE SEQUENCE</scope>
    <source>
        <strain evidence="4">DSM 45618</strain>
    </source>
</reference>
<feature type="DNA-binding region" description="H-T-H motif" evidence="2">
    <location>
        <begin position="28"/>
        <end position="47"/>
    </location>
</feature>
<dbReference type="InterPro" id="IPR036271">
    <property type="entry name" value="Tet_transcr_reg_TetR-rel_C_sf"/>
</dbReference>
<dbReference type="InterPro" id="IPR001647">
    <property type="entry name" value="HTH_TetR"/>
</dbReference>
<name>A0A8J8BBS2_9ACTN</name>
<dbReference type="InterPro" id="IPR050109">
    <property type="entry name" value="HTH-type_TetR-like_transc_reg"/>
</dbReference>
<evidence type="ECO:0000313" key="4">
    <source>
        <dbReference type="EMBL" id="MBS2964357.1"/>
    </source>
</evidence>
<dbReference type="InterPro" id="IPR041490">
    <property type="entry name" value="KstR2_TetR_C"/>
</dbReference>
<dbReference type="PROSITE" id="PS50977">
    <property type="entry name" value="HTH_TETR_2"/>
    <property type="match status" value="1"/>
</dbReference>
<organism evidence="4 5">
    <name type="scientific">Actinocrinis puniceicyclus</name>
    <dbReference type="NCBI Taxonomy" id="977794"/>
    <lineage>
        <taxon>Bacteria</taxon>
        <taxon>Bacillati</taxon>
        <taxon>Actinomycetota</taxon>
        <taxon>Actinomycetes</taxon>
        <taxon>Catenulisporales</taxon>
        <taxon>Actinospicaceae</taxon>
        <taxon>Actinocrinis</taxon>
    </lineage>
</organism>
<dbReference type="InterPro" id="IPR009057">
    <property type="entry name" value="Homeodomain-like_sf"/>
</dbReference>
<dbReference type="EMBL" id="JAGSXH010000048">
    <property type="protein sequence ID" value="MBS2964357.1"/>
    <property type="molecule type" value="Genomic_DNA"/>
</dbReference>
<accession>A0A8J8BBS2</accession>
<dbReference type="PANTHER" id="PTHR30055:SF237">
    <property type="entry name" value="TRANSCRIPTIONAL REPRESSOR MCE3R"/>
    <property type="match status" value="1"/>
</dbReference>
<dbReference type="PANTHER" id="PTHR30055">
    <property type="entry name" value="HTH-TYPE TRANSCRIPTIONAL REGULATOR RUTR"/>
    <property type="match status" value="1"/>
</dbReference>
<feature type="domain" description="HTH tetR-type" evidence="3">
    <location>
        <begin position="5"/>
        <end position="65"/>
    </location>
</feature>
<evidence type="ECO:0000256" key="2">
    <source>
        <dbReference type="PROSITE-ProRule" id="PRU00335"/>
    </source>
</evidence>